<dbReference type="AlphaFoldDB" id="A0A143Z0T7"/>
<feature type="transmembrane region" description="Helical" evidence="12">
    <location>
        <begin position="216"/>
        <end position="235"/>
    </location>
</feature>
<feature type="chain" id="PRO_5007515165" description="Flagellar biosynthetic protein FliP" evidence="13">
    <location>
        <begin position="25"/>
        <end position="244"/>
    </location>
</feature>
<dbReference type="PRINTS" id="PR01302">
    <property type="entry name" value="TYPE3IMPPROT"/>
</dbReference>
<evidence type="ECO:0000256" key="11">
    <source>
        <dbReference type="ARBA" id="ARBA00023225"/>
    </source>
</evidence>
<dbReference type="PANTHER" id="PTHR30587">
    <property type="entry name" value="FLAGELLAR BIOSYNTHETIC PROTEIN FLIP"/>
    <property type="match status" value="1"/>
</dbReference>
<comment type="subcellular location">
    <subcellularLocation>
        <location evidence="12">Cell membrane</location>
        <topology evidence="12">Multi-pass membrane protein</topology>
    </subcellularLocation>
    <subcellularLocation>
        <location evidence="12">Bacterial flagellum basal body</location>
    </subcellularLocation>
</comment>
<keyword evidence="14" id="KW-0282">Flagellum</keyword>
<comment type="function">
    <text evidence="12">Plays a role in the flagellum-specific transport system.</text>
</comment>
<evidence type="ECO:0000256" key="1">
    <source>
        <dbReference type="ARBA" id="ARBA00006257"/>
    </source>
</evidence>
<keyword evidence="8 12" id="KW-1133">Transmembrane helix</keyword>
<evidence type="ECO:0000256" key="9">
    <source>
        <dbReference type="ARBA" id="ARBA00023136"/>
    </source>
</evidence>
<feature type="transmembrane region" description="Helical" evidence="12">
    <location>
        <begin position="182"/>
        <end position="204"/>
    </location>
</feature>
<dbReference type="GO" id="GO:0005886">
    <property type="term" value="C:plasma membrane"/>
    <property type="evidence" value="ECO:0007669"/>
    <property type="project" value="UniProtKB-SubCell"/>
</dbReference>
<dbReference type="GO" id="GO:0009306">
    <property type="term" value="P:protein secretion"/>
    <property type="evidence" value="ECO:0007669"/>
    <property type="project" value="UniProtKB-UniRule"/>
</dbReference>
<evidence type="ECO:0000313" key="14">
    <source>
        <dbReference type="EMBL" id="CZR02492.1"/>
    </source>
</evidence>
<dbReference type="EMBL" id="FJNE01000013">
    <property type="protein sequence ID" value="CZR02492.1"/>
    <property type="molecule type" value="Genomic_DNA"/>
</dbReference>
<protein>
    <recommendedName>
        <fullName evidence="2 12">Flagellar biosynthetic protein FliP</fullName>
    </recommendedName>
</protein>
<dbReference type="GO" id="GO:0009425">
    <property type="term" value="C:bacterial-type flagellum basal body"/>
    <property type="evidence" value="ECO:0007669"/>
    <property type="project" value="UniProtKB-SubCell"/>
</dbReference>
<dbReference type="RefSeq" id="WP_087034252.1">
    <property type="nucleotide sequence ID" value="NZ_FJNE01000013.1"/>
</dbReference>
<evidence type="ECO:0000256" key="5">
    <source>
        <dbReference type="ARBA" id="ARBA00022692"/>
    </source>
</evidence>
<keyword evidence="11 12" id="KW-1006">Bacterial flagellum protein export</keyword>
<keyword evidence="9 12" id="KW-0472">Membrane</keyword>
<keyword evidence="6 12" id="KW-1005">Bacterial flagellum biogenesis</keyword>
<reference evidence="14 15" key="1">
    <citation type="submission" date="2016-02" db="EMBL/GenBank/DDBJ databases">
        <authorList>
            <person name="Wen L."/>
            <person name="He K."/>
            <person name="Yang H."/>
        </authorList>
    </citation>
    <scope>NUCLEOTIDE SEQUENCE [LARGE SCALE GENOMIC DNA]</scope>
    <source>
        <strain evidence="14">Trichococcus palustris</strain>
    </source>
</reference>
<name>A0A143Z0T7_9LACT</name>
<dbReference type="PANTHER" id="PTHR30587:SF0">
    <property type="entry name" value="FLAGELLAR BIOSYNTHETIC PROTEIN FLIP"/>
    <property type="match status" value="1"/>
</dbReference>
<keyword evidence="10" id="KW-0975">Bacterial flagellum</keyword>
<keyword evidence="13" id="KW-0732">Signal</keyword>
<dbReference type="Pfam" id="PF00813">
    <property type="entry name" value="FliP"/>
    <property type="match status" value="1"/>
</dbReference>
<evidence type="ECO:0000256" key="10">
    <source>
        <dbReference type="ARBA" id="ARBA00023143"/>
    </source>
</evidence>
<accession>A0A143Z0T7</accession>
<organism evidence="14 15">
    <name type="scientific">Trichococcus palustris</name>
    <dbReference type="NCBI Taxonomy" id="140314"/>
    <lineage>
        <taxon>Bacteria</taxon>
        <taxon>Bacillati</taxon>
        <taxon>Bacillota</taxon>
        <taxon>Bacilli</taxon>
        <taxon>Lactobacillales</taxon>
        <taxon>Carnobacteriaceae</taxon>
        <taxon>Trichococcus</taxon>
    </lineage>
</organism>
<evidence type="ECO:0000256" key="8">
    <source>
        <dbReference type="ARBA" id="ARBA00022989"/>
    </source>
</evidence>
<evidence type="ECO:0000256" key="7">
    <source>
        <dbReference type="ARBA" id="ARBA00022927"/>
    </source>
</evidence>
<evidence type="ECO:0000256" key="13">
    <source>
        <dbReference type="SAM" id="SignalP"/>
    </source>
</evidence>
<evidence type="ECO:0000256" key="2">
    <source>
        <dbReference type="ARBA" id="ARBA00021714"/>
    </source>
</evidence>
<evidence type="ECO:0000313" key="15">
    <source>
        <dbReference type="Proteomes" id="UP000242754"/>
    </source>
</evidence>
<dbReference type="OrthoDB" id="9805111at2"/>
<evidence type="ECO:0000256" key="6">
    <source>
        <dbReference type="ARBA" id="ARBA00022795"/>
    </source>
</evidence>
<feature type="transmembrane region" description="Helical" evidence="12">
    <location>
        <begin position="86"/>
        <end position="105"/>
    </location>
</feature>
<feature type="signal peptide" evidence="13">
    <location>
        <begin position="1"/>
        <end position="24"/>
    </location>
</feature>
<dbReference type="PROSITE" id="PS01061">
    <property type="entry name" value="FLIP_2"/>
    <property type="match status" value="1"/>
</dbReference>
<keyword evidence="4 12" id="KW-1003">Cell membrane</keyword>
<dbReference type="PRINTS" id="PR00951">
    <property type="entry name" value="FLGBIOSNFLIP"/>
</dbReference>
<dbReference type="STRING" id="140314.SAMN04488076_12311"/>
<keyword evidence="3 12" id="KW-0813">Transport</keyword>
<comment type="similarity">
    <text evidence="1 12">Belongs to the FliP/MopC/SpaP family.</text>
</comment>
<feature type="transmembrane region" description="Helical" evidence="12">
    <location>
        <begin position="48"/>
        <end position="74"/>
    </location>
</feature>
<sequence>MYKKIIASLCSFGFLLCFPTTVYAVGIGDVVQKNYGSTSDVVQLYVLLGLISLVPAFLILTTSFTRIIIVFSFLRSSLGTQQNPPNSVLIGLACFLTFFIMQPIYSQVYNQAIEPLMNDSISMEEAFSIAEDPIKGFMLKQTRDKDLQLFLDLQEATAPAAKEDVSLITLVPAFVISELRTAFTIGFLIFVPFLVIDMVVASILMSMGMFMLSPAMISLPFKLLLFILVDGWYLIVESLVRGFQ</sequence>
<keyword evidence="15" id="KW-1185">Reference proteome</keyword>
<evidence type="ECO:0000256" key="4">
    <source>
        <dbReference type="ARBA" id="ARBA00022475"/>
    </source>
</evidence>
<dbReference type="InterPro" id="IPR005837">
    <property type="entry name" value="FliP"/>
</dbReference>
<dbReference type="NCBIfam" id="NF009438">
    <property type="entry name" value="PRK12797.1"/>
    <property type="match status" value="1"/>
</dbReference>
<evidence type="ECO:0000256" key="12">
    <source>
        <dbReference type="RuleBase" id="RU362069"/>
    </source>
</evidence>
<evidence type="ECO:0000256" key="3">
    <source>
        <dbReference type="ARBA" id="ARBA00022448"/>
    </source>
</evidence>
<keyword evidence="14" id="KW-0969">Cilium</keyword>
<dbReference type="GO" id="GO:0044781">
    <property type="term" value="P:bacterial-type flagellum organization"/>
    <property type="evidence" value="ECO:0007669"/>
    <property type="project" value="UniProtKB-UniRule"/>
</dbReference>
<dbReference type="Proteomes" id="UP000242754">
    <property type="component" value="Unassembled WGS sequence"/>
</dbReference>
<proteinExistence type="inferred from homology"/>
<dbReference type="InterPro" id="IPR005838">
    <property type="entry name" value="T3SS_IM_P"/>
</dbReference>
<keyword evidence="14" id="KW-0966">Cell projection</keyword>
<keyword evidence="5 12" id="KW-0812">Transmembrane</keyword>
<gene>
    <name evidence="12" type="primary">fliP</name>
    <name evidence="14" type="ORF">Tpal_2755</name>
</gene>
<keyword evidence="7 12" id="KW-0653">Protein transport</keyword>
<dbReference type="NCBIfam" id="TIGR01103">
    <property type="entry name" value="fliP"/>
    <property type="match status" value="1"/>
</dbReference>